<dbReference type="GO" id="GO:0003677">
    <property type="term" value="F:DNA binding"/>
    <property type="evidence" value="ECO:0007669"/>
    <property type="project" value="UniProtKB-KW"/>
</dbReference>
<gene>
    <name evidence="3" type="ORF">C7B77_24160</name>
</gene>
<reference evidence="3 4" key="1">
    <citation type="submission" date="2018-03" db="EMBL/GenBank/DDBJ databases">
        <title>The ancient ancestry and fast evolution of plastids.</title>
        <authorList>
            <person name="Moore K.R."/>
            <person name="Magnabosco C."/>
            <person name="Momper L."/>
            <person name="Gold D.A."/>
            <person name="Bosak T."/>
            <person name="Fournier G.P."/>
        </authorList>
    </citation>
    <scope>NUCLEOTIDE SEQUENCE [LARGE SCALE GENOMIC DNA]</scope>
    <source>
        <strain evidence="3 4">CCALA 037</strain>
    </source>
</reference>
<evidence type="ECO:0000259" key="2">
    <source>
        <dbReference type="PROSITE" id="PS50937"/>
    </source>
</evidence>
<dbReference type="PANTHER" id="PTHR30204:SF97">
    <property type="entry name" value="MERR FAMILY REGULATORY PROTEIN"/>
    <property type="match status" value="1"/>
</dbReference>
<keyword evidence="1" id="KW-0238">DNA-binding</keyword>
<dbReference type="RefSeq" id="WP_106310927.1">
    <property type="nucleotide sequence ID" value="NZ_PVWO01000453.1"/>
</dbReference>
<evidence type="ECO:0000313" key="4">
    <source>
        <dbReference type="Proteomes" id="UP000238937"/>
    </source>
</evidence>
<proteinExistence type="predicted"/>
<dbReference type="SMART" id="SM00422">
    <property type="entry name" value="HTH_MERR"/>
    <property type="match status" value="1"/>
</dbReference>
<dbReference type="AlphaFoldDB" id="A0A2T1FRX3"/>
<dbReference type="PROSITE" id="PS50937">
    <property type="entry name" value="HTH_MERR_2"/>
    <property type="match status" value="1"/>
</dbReference>
<evidence type="ECO:0000256" key="1">
    <source>
        <dbReference type="ARBA" id="ARBA00023125"/>
    </source>
</evidence>
<dbReference type="InterPro" id="IPR009061">
    <property type="entry name" value="DNA-bd_dom_put_sf"/>
</dbReference>
<sequence length="142" mass="16360">MLKIGDLKQRTGVKVSTLRYYESLGLLQPALRSDSGYRYFHDNAVQRVLFIKKAQTLNFSLTEIQEIFNSHNRGTAVCSIVKDLIDRKISHLDIEIQKLLASKQRLESHRERWATYPEDLPNSETICTLIEELIALEANIVD</sequence>
<comment type="caution">
    <text evidence="3">The sequence shown here is derived from an EMBL/GenBank/DDBJ whole genome shotgun (WGS) entry which is preliminary data.</text>
</comment>
<accession>A0A2T1FRX3</accession>
<name>A0A2T1FRX3_9CYAN</name>
<dbReference type="SUPFAM" id="SSF46955">
    <property type="entry name" value="Putative DNA-binding domain"/>
    <property type="match status" value="1"/>
</dbReference>
<dbReference type="InterPro" id="IPR000551">
    <property type="entry name" value="MerR-type_HTH_dom"/>
</dbReference>
<keyword evidence="4" id="KW-1185">Reference proteome</keyword>
<dbReference type="InterPro" id="IPR047057">
    <property type="entry name" value="MerR_fam"/>
</dbReference>
<dbReference type="OrthoDB" id="9791488at2"/>
<feature type="domain" description="HTH merR-type" evidence="2">
    <location>
        <begin position="1"/>
        <end position="70"/>
    </location>
</feature>
<protein>
    <submittedName>
        <fullName evidence="3">Heavy metal-responsive transcriptional regulator</fullName>
    </submittedName>
</protein>
<dbReference type="EMBL" id="PVWO01000453">
    <property type="protein sequence ID" value="PSB47744.1"/>
    <property type="molecule type" value="Genomic_DNA"/>
</dbReference>
<dbReference type="Proteomes" id="UP000238937">
    <property type="component" value="Unassembled WGS sequence"/>
</dbReference>
<evidence type="ECO:0000313" key="3">
    <source>
        <dbReference type="EMBL" id="PSB47744.1"/>
    </source>
</evidence>
<dbReference type="Pfam" id="PF13411">
    <property type="entry name" value="MerR_1"/>
    <property type="match status" value="1"/>
</dbReference>
<dbReference type="Gene3D" id="1.10.1660.10">
    <property type="match status" value="1"/>
</dbReference>
<organism evidence="3 4">
    <name type="scientific">Chamaesiphon polymorphus CCALA 037</name>
    <dbReference type="NCBI Taxonomy" id="2107692"/>
    <lineage>
        <taxon>Bacteria</taxon>
        <taxon>Bacillati</taxon>
        <taxon>Cyanobacteriota</taxon>
        <taxon>Cyanophyceae</taxon>
        <taxon>Gomontiellales</taxon>
        <taxon>Chamaesiphonaceae</taxon>
        <taxon>Chamaesiphon</taxon>
    </lineage>
</organism>
<dbReference type="GO" id="GO:0003700">
    <property type="term" value="F:DNA-binding transcription factor activity"/>
    <property type="evidence" value="ECO:0007669"/>
    <property type="project" value="InterPro"/>
</dbReference>
<dbReference type="PANTHER" id="PTHR30204">
    <property type="entry name" value="REDOX-CYCLING DRUG-SENSING TRANSCRIPTIONAL ACTIVATOR SOXR"/>
    <property type="match status" value="1"/>
</dbReference>
<dbReference type="PRINTS" id="PR00040">
    <property type="entry name" value="HTHMERR"/>
</dbReference>